<gene>
    <name evidence="1" type="ORF">ALEPTO_LOCUS8737</name>
</gene>
<sequence length="103" mass="11004">IMAEKACSLDDMCGIVAADILNLGVGQLSRDIIKNYYRRINDLKGSKLDKIGLGAGVFPPFKRDLLNHVAKVAHLVLDKNVLIPCLGAGHGGLPLRAERSPSG</sequence>
<dbReference type="Proteomes" id="UP000789508">
    <property type="component" value="Unassembled WGS sequence"/>
</dbReference>
<reference evidence="1" key="1">
    <citation type="submission" date="2021-06" db="EMBL/GenBank/DDBJ databases">
        <authorList>
            <person name="Kallberg Y."/>
            <person name="Tangrot J."/>
            <person name="Rosling A."/>
        </authorList>
    </citation>
    <scope>NUCLEOTIDE SEQUENCE</scope>
    <source>
        <strain evidence="1">FL130A</strain>
    </source>
</reference>
<accession>A0A9N9CWX6</accession>
<name>A0A9N9CWX6_9GLOM</name>
<organism evidence="1 2">
    <name type="scientific">Ambispora leptoticha</name>
    <dbReference type="NCBI Taxonomy" id="144679"/>
    <lineage>
        <taxon>Eukaryota</taxon>
        <taxon>Fungi</taxon>
        <taxon>Fungi incertae sedis</taxon>
        <taxon>Mucoromycota</taxon>
        <taxon>Glomeromycotina</taxon>
        <taxon>Glomeromycetes</taxon>
        <taxon>Archaeosporales</taxon>
        <taxon>Ambisporaceae</taxon>
        <taxon>Ambispora</taxon>
    </lineage>
</organism>
<dbReference type="AlphaFoldDB" id="A0A9N9CWX6"/>
<protein>
    <submittedName>
        <fullName evidence="1">8336_t:CDS:1</fullName>
    </submittedName>
</protein>
<comment type="caution">
    <text evidence="1">The sequence shown here is derived from an EMBL/GenBank/DDBJ whole genome shotgun (WGS) entry which is preliminary data.</text>
</comment>
<feature type="non-terminal residue" evidence="1">
    <location>
        <position position="103"/>
    </location>
</feature>
<evidence type="ECO:0000313" key="2">
    <source>
        <dbReference type="Proteomes" id="UP000789508"/>
    </source>
</evidence>
<dbReference type="EMBL" id="CAJVPS010005481">
    <property type="protein sequence ID" value="CAG8615454.1"/>
    <property type="molecule type" value="Genomic_DNA"/>
</dbReference>
<dbReference type="OrthoDB" id="2430921at2759"/>
<proteinExistence type="predicted"/>
<evidence type="ECO:0000313" key="1">
    <source>
        <dbReference type="EMBL" id="CAG8615454.1"/>
    </source>
</evidence>
<keyword evidence="2" id="KW-1185">Reference proteome</keyword>